<dbReference type="GO" id="GO:0031956">
    <property type="term" value="F:medium-chain fatty acid-CoA ligase activity"/>
    <property type="evidence" value="ECO:0007669"/>
    <property type="project" value="TreeGrafter"/>
</dbReference>
<dbReference type="SUPFAM" id="SSF56801">
    <property type="entry name" value="Acetyl-CoA synthetase-like"/>
    <property type="match status" value="1"/>
</dbReference>
<dbReference type="EC" id="6.2.1.3" evidence="5"/>
<dbReference type="InterPro" id="IPR042099">
    <property type="entry name" value="ANL_N_sf"/>
</dbReference>
<dbReference type="InterPro" id="IPR000873">
    <property type="entry name" value="AMP-dep_synth/lig_dom"/>
</dbReference>
<dbReference type="KEGG" id="blr:BRLA_c020350"/>
<dbReference type="InterPro" id="IPR045851">
    <property type="entry name" value="AMP-bd_C_sf"/>
</dbReference>
<dbReference type="Proteomes" id="UP000005850">
    <property type="component" value="Chromosome"/>
</dbReference>
<keyword evidence="2 5" id="KW-0436">Ligase</keyword>
<accession>A0A075R4G2</accession>
<evidence type="ECO:0000259" key="3">
    <source>
        <dbReference type="Pfam" id="PF00501"/>
    </source>
</evidence>
<gene>
    <name evidence="5" type="ORF">BRLA_c020350</name>
</gene>
<dbReference type="Pfam" id="PF13193">
    <property type="entry name" value="AMP-binding_C"/>
    <property type="match status" value="1"/>
</dbReference>
<protein>
    <submittedName>
        <fullName evidence="5">Long-chain-fatty-acid--CoA ligase</fullName>
        <ecNumber evidence="5">6.2.1.3</ecNumber>
    </submittedName>
</protein>
<dbReference type="Pfam" id="PF00501">
    <property type="entry name" value="AMP-binding"/>
    <property type="match status" value="1"/>
</dbReference>
<reference evidence="5 6" key="1">
    <citation type="journal article" date="2011" name="J. Bacteriol.">
        <title>Genome sequence of Brevibacillus laterosporus LMG 15441, a pathogen of invertebrates.</title>
        <authorList>
            <person name="Djukic M."/>
            <person name="Poehlein A."/>
            <person name="Thurmer A."/>
            <person name="Daniel R."/>
        </authorList>
    </citation>
    <scope>NUCLEOTIDE SEQUENCE [LARGE SCALE GENOMIC DNA]</scope>
    <source>
        <strain evidence="5 6">LMG 15441</strain>
    </source>
</reference>
<feature type="domain" description="AMP-binding enzyme C-terminal" evidence="4">
    <location>
        <begin position="420"/>
        <end position="493"/>
    </location>
</feature>
<sequence>MNRYLEAKAGDFMIYQHLKQRNDNNPHAIAIIKETEEIPNQAVVREVDHLIRNFQKFGLNKETPLAIVLQKSEVIWAAIIAASHLEISVMLVDPHLKEEEMQKIMTMYQTDYVLREINSKSIDSLGDNEWYELSCFEHVFLIGNIGEHAACWNEYLKPEVNQSHLVFLTSGSTKIPSAVVKKMESFMLDGKRIGEALGIVPEDRILCAAPTYHIYGTICGCFVPFLCGASVSFTGAYVLPSSLEKKIDKQACNILMAVPAHYKMLVEHVQKPLDRIRIALSATSPLQDDLMLTCKEKLNLSIQNIYGSSEAGVVSIQRNPQSIGEATNVGVPVDGVDVMLDETSPFEFDGKTVYEVLIKSDSLAKGYLRKDEVDDSGYVVEDGWWRTGDLAYLSKENELHLVGRLNITINVNGKKVNPYEIEEVLSQHPAIEDSVVVGEHDPIRGEMAVAYVVVKNHIAEAELLEYCRAKLSDFKVPRRIEFRDDLPKTAAGKVRRKEVR</sequence>
<organism evidence="5 6">
    <name type="scientific">Brevibacillus laterosporus LMG 15441</name>
    <dbReference type="NCBI Taxonomy" id="1042163"/>
    <lineage>
        <taxon>Bacteria</taxon>
        <taxon>Bacillati</taxon>
        <taxon>Bacillota</taxon>
        <taxon>Bacilli</taxon>
        <taxon>Bacillales</taxon>
        <taxon>Paenibacillaceae</taxon>
        <taxon>Brevibacillus</taxon>
    </lineage>
</organism>
<dbReference type="AlphaFoldDB" id="A0A075R4G2"/>
<dbReference type="EMBL" id="CP007806">
    <property type="protein sequence ID" value="AIG26356.1"/>
    <property type="molecule type" value="Genomic_DNA"/>
</dbReference>
<evidence type="ECO:0000259" key="4">
    <source>
        <dbReference type="Pfam" id="PF13193"/>
    </source>
</evidence>
<comment type="similarity">
    <text evidence="1">Belongs to the ATP-dependent AMP-binding enzyme family.</text>
</comment>
<evidence type="ECO:0000256" key="2">
    <source>
        <dbReference type="ARBA" id="ARBA00022598"/>
    </source>
</evidence>
<evidence type="ECO:0000256" key="1">
    <source>
        <dbReference type="ARBA" id="ARBA00006432"/>
    </source>
</evidence>
<keyword evidence="6" id="KW-1185">Reference proteome</keyword>
<dbReference type="InterPro" id="IPR025110">
    <property type="entry name" value="AMP-bd_C"/>
</dbReference>
<name>A0A075R4G2_BRELA</name>
<evidence type="ECO:0000313" key="5">
    <source>
        <dbReference type="EMBL" id="AIG26356.1"/>
    </source>
</evidence>
<dbReference type="Gene3D" id="3.40.50.12780">
    <property type="entry name" value="N-terminal domain of ligase-like"/>
    <property type="match status" value="1"/>
</dbReference>
<dbReference type="Gene3D" id="3.30.300.30">
    <property type="match status" value="1"/>
</dbReference>
<dbReference type="PANTHER" id="PTHR43201:SF5">
    <property type="entry name" value="MEDIUM-CHAIN ACYL-COA LIGASE ACSF2, MITOCHONDRIAL"/>
    <property type="match status" value="1"/>
</dbReference>
<dbReference type="PANTHER" id="PTHR43201">
    <property type="entry name" value="ACYL-COA SYNTHETASE"/>
    <property type="match status" value="1"/>
</dbReference>
<evidence type="ECO:0000313" key="6">
    <source>
        <dbReference type="Proteomes" id="UP000005850"/>
    </source>
</evidence>
<feature type="domain" description="AMP-dependent synthetase/ligase" evidence="3">
    <location>
        <begin position="19"/>
        <end position="368"/>
    </location>
</feature>
<proteinExistence type="inferred from homology"/>
<dbReference type="STRING" id="1042163.BRLA_c020350"/>
<dbReference type="HOGENOM" id="CLU_000022_59_0_9"/>
<dbReference type="GO" id="GO:0004467">
    <property type="term" value="F:long-chain fatty acid-CoA ligase activity"/>
    <property type="evidence" value="ECO:0007669"/>
    <property type="project" value="UniProtKB-EC"/>
</dbReference>
<dbReference type="eggNOG" id="COG0318">
    <property type="taxonomic scope" value="Bacteria"/>
</dbReference>